<evidence type="ECO:0000256" key="4">
    <source>
        <dbReference type="ARBA" id="ARBA00022989"/>
    </source>
</evidence>
<dbReference type="PANTHER" id="PTHR16007:SF15">
    <property type="entry name" value="TRANSMEMBRANE PROTEIN 45B"/>
    <property type="match status" value="1"/>
</dbReference>
<dbReference type="AlphaFoldDB" id="A0A813YV84"/>
<keyword evidence="4 7" id="KW-1133">Transmembrane helix</keyword>
<evidence type="ECO:0000256" key="3">
    <source>
        <dbReference type="ARBA" id="ARBA00022692"/>
    </source>
</evidence>
<dbReference type="Pfam" id="PF04819">
    <property type="entry name" value="DUF716"/>
    <property type="match status" value="1"/>
</dbReference>
<evidence type="ECO:0000256" key="2">
    <source>
        <dbReference type="ARBA" id="ARBA00006948"/>
    </source>
</evidence>
<feature type="transmembrane region" description="Helical" evidence="7">
    <location>
        <begin position="417"/>
        <end position="435"/>
    </location>
</feature>
<feature type="transmembrane region" description="Helical" evidence="7">
    <location>
        <begin position="471"/>
        <end position="493"/>
    </location>
</feature>
<comment type="caution">
    <text evidence="8">The sequence shown here is derived from an EMBL/GenBank/DDBJ whole genome shotgun (WGS) entry which is preliminary data.</text>
</comment>
<feature type="transmembrane region" description="Helical" evidence="7">
    <location>
        <begin position="441"/>
        <end position="459"/>
    </location>
</feature>
<evidence type="ECO:0000256" key="7">
    <source>
        <dbReference type="SAM" id="Phobius"/>
    </source>
</evidence>
<accession>A0A813YV84</accession>
<comment type="subcellular location">
    <subcellularLocation>
        <location evidence="1">Membrane</location>
        <topology evidence="1">Multi-pass membrane protein</topology>
    </subcellularLocation>
</comment>
<dbReference type="InterPro" id="IPR006904">
    <property type="entry name" value="DUF716"/>
</dbReference>
<dbReference type="InterPro" id="IPR042127">
    <property type="entry name" value="TMEM45"/>
</dbReference>
<dbReference type="GO" id="GO:0016020">
    <property type="term" value="C:membrane"/>
    <property type="evidence" value="ECO:0007669"/>
    <property type="project" value="UniProtKB-SubCell"/>
</dbReference>
<reference evidence="8" key="1">
    <citation type="submission" date="2021-02" db="EMBL/GenBank/DDBJ databases">
        <authorList>
            <person name="Nowell W R."/>
        </authorList>
    </citation>
    <scope>NUCLEOTIDE SEQUENCE</scope>
</reference>
<organism evidence="8 9">
    <name type="scientific">Adineta ricciae</name>
    <name type="common">Rotifer</name>
    <dbReference type="NCBI Taxonomy" id="249248"/>
    <lineage>
        <taxon>Eukaryota</taxon>
        <taxon>Metazoa</taxon>
        <taxon>Spiralia</taxon>
        <taxon>Gnathifera</taxon>
        <taxon>Rotifera</taxon>
        <taxon>Eurotatoria</taxon>
        <taxon>Bdelloidea</taxon>
        <taxon>Adinetida</taxon>
        <taxon>Adinetidae</taxon>
        <taxon>Adineta</taxon>
    </lineage>
</organism>
<sequence length="573" mass="67000">MLLSSSHAKPTDLFDFQGVRRRIFLAADYSTNDERLKSLPTANNILTEYGELDHADEQFESYVHPVIDQSQWIVDRQRERHELDRFGDILDYYQHKPNLNDFEKRVIKRMTRVHRAVQTEEEPENLLKSNKNRKREQTVRVPPSTSMKRIEEFLAENKWRLVDLFRTLDLTKSWTVVKEDFMRLAAREKLHMTEKETDELLTCICEEIHTAMNYKKFAHGRSLYKKSLRNLEEPSNNQSQTTDPSHHFPVRNTTSSYVRSTISSYAKYKKLLILLTRNRWIDMGTWIGHIAPGVFFVIFALWWHVNNCLRYFRSLVNEHDEKSRAPMKFSGSTTYPCFCLSGKRARHLPIESIMKILITSIHFSIEIITGYNSEPRPHLGDENAHHTAMLFGFFLGSWVEVLVHYKVPLPKRITQVMGFLAFGIEGLMMVFHLHARSMIDAHIHELLALTICCSMVGALGECFDPNNFWLIVARSFFALTQGTWFIQAAYVIWPKTTNPYFLWDPESHRSVSLLTMSYAYHLAGNAFILIVLYLIVYMFSSTSTKLNIDLAKDVEARDQYKLIYDTIEEENEL</sequence>
<evidence type="ECO:0000256" key="5">
    <source>
        <dbReference type="ARBA" id="ARBA00023136"/>
    </source>
</evidence>
<evidence type="ECO:0000313" key="9">
    <source>
        <dbReference type="Proteomes" id="UP000663828"/>
    </source>
</evidence>
<evidence type="ECO:0000256" key="6">
    <source>
        <dbReference type="SAM" id="MobiDB-lite"/>
    </source>
</evidence>
<feature type="region of interest" description="Disordered" evidence="6">
    <location>
        <begin position="231"/>
        <end position="252"/>
    </location>
</feature>
<evidence type="ECO:0000256" key="1">
    <source>
        <dbReference type="ARBA" id="ARBA00004141"/>
    </source>
</evidence>
<name>A0A813YV84_ADIRI</name>
<keyword evidence="9" id="KW-1185">Reference proteome</keyword>
<dbReference type="Proteomes" id="UP000663828">
    <property type="component" value="Unassembled WGS sequence"/>
</dbReference>
<keyword evidence="3 7" id="KW-0812">Transmembrane</keyword>
<feature type="compositionally biased region" description="Polar residues" evidence="6">
    <location>
        <begin position="233"/>
        <end position="243"/>
    </location>
</feature>
<evidence type="ECO:0000313" key="8">
    <source>
        <dbReference type="EMBL" id="CAF0890355.1"/>
    </source>
</evidence>
<proteinExistence type="inferred from homology"/>
<keyword evidence="5 7" id="KW-0472">Membrane</keyword>
<feature type="region of interest" description="Disordered" evidence="6">
    <location>
        <begin position="118"/>
        <end position="142"/>
    </location>
</feature>
<feature type="transmembrane region" description="Helical" evidence="7">
    <location>
        <begin position="286"/>
        <end position="305"/>
    </location>
</feature>
<comment type="similarity">
    <text evidence="2">Belongs to the TMEM45 family.</text>
</comment>
<protein>
    <submittedName>
        <fullName evidence="8">Uncharacterized protein</fullName>
    </submittedName>
</protein>
<gene>
    <name evidence="8" type="ORF">XAT740_LOCUS7477</name>
</gene>
<dbReference type="EMBL" id="CAJNOR010000358">
    <property type="protein sequence ID" value="CAF0890355.1"/>
    <property type="molecule type" value="Genomic_DNA"/>
</dbReference>
<dbReference type="PANTHER" id="PTHR16007">
    <property type="entry name" value="EPIDIDYMAL MEMBRANE PROTEIN E9-RELATED"/>
    <property type="match status" value="1"/>
</dbReference>
<feature type="transmembrane region" description="Helical" evidence="7">
    <location>
        <begin position="518"/>
        <end position="539"/>
    </location>
</feature>